<dbReference type="AlphaFoldDB" id="A0A243Q671"/>
<reference evidence="1 2" key="1">
    <citation type="submission" date="2017-05" db="EMBL/GenBank/DDBJ databases">
        <title>Biotechnological potential of actinobacteria isolated from South African environments.</title>
        <authorList>
            <person name="Le Roes-Hill M."/>
            <person name="Prins A."/>
            <person name="Durrell K.A."/>
        </authorList>
    </citation>
    <scope>NUCLEOTIDE SEQUENCE [LARGE SCALE GENOMIC DNA]</scope>
    <source>
        <strain evidence="1">M26</strain>
    </source>
</reference>
<sequence length="475" mass="51255">MRTLDVGWMTCAASPECAGSAQRPYGRCLAHLDHSELDEVVHGLSPGSAIDLRGTTVGRHLLTRILSATHGRLGRARFDRAVFPEEARFGGVVFGGDVSFDHARFHRLASFLDARFAGNVSFREVRFSRELSMHGVSVIGHAAFDRISAGRDALFGAARFGRTASFESAEFHGFATFDGARFTGDATFRGCRFGRAASFRKAGFGGLAGFEATRFWAGCSLAPIAVGRRLSLAGAWAGNGLDVAARDCAVDLRRLRVAGRLAVRLDGAEADLEDATLRGPATVGGRGAARVTSLRGVDSESLELNGVDLSVCGFTGIRHPERLRLTDCAFATTPRGVRFALRWPPMRWWTRRRTLADEHAWRGWSGSETDPPTPHRLAVLYSRLGTGVDDKATAADFAFGAMEMRRVTSRSSGRWLLSLYWILCGYGLRMGRALGWSVLVAAITAGSLLVSSASHAARRPAVPRLPSPPSAHLSP</sequence>
<gene>
    <name evidence="1" type="ORF">CA984_43695</name>
</gene>
<dbReference type="Pfam" id="PF13576">
    <property type="entry name" value="Pentapeptide_3"/>
    <property type="match status" value="2"/>
</dbReference>
<dbReference type="EMBL" id="NGFP01000471">
    <property type="protein sequence ID" value="OUC76875.1"/>
    <property type="molecule type" value="Genomic_DNA"/>
</dbReference>
<evidence type="ECO:0008006" key="3">
    <source>
        <dbReference type="Google" id="ProtNLM"/>
    </source>
</evidence>
<dbReference type="RefSeq" id="WP_086579129.1">
    <property type="nucleotide sequence ID" value="NZ_NGFP01000471.1"/>
</dbReference>
<evidence type="ECO:0000313" key="2">
    <source>
        <dbReference type="Proteomes" id="UP000194761"/>
    </source>
</evidence>
<evidence type="ECO:0000313" key="1">
    <source>
        <dbReference type="EMBL" id="OUC76875.1"/>
    </source>
</evidence>
<accession>A0A243Q671</accession>
<keyword evidence="2" id="KW-1185">Reference proteome</keyword>
<protein>
    <recommendedName>
        <fullName evidence="3">Pentapeptide repeat-containing protein</fullName>
    </recommendedName>
</protein>
<proteinExistence type="predicted"/>
<name>A0A243Q671_9ACTN</name>
<comment type="caution">
    <text evidence="1">The sequence shown here is derived from an EMBL/GenBank/DDBJ whole genome shotgun (WGS) entry which is preliminary data.</text>
</comment>
<organism evidence="1 2">
    <name type="scientific">Streptosporangium minutum</name>
    <dbReference type="NCBI Taxonomy" id="569862"/>
    <lineage>
        <taxon>Bacteria</taxon>
        <taxon>Bacillati</taxon>
        <taxon>Actinomycetota</taxon>
        <taxon>Actinomycetes</taxon>
        <taxon>Streptosporangiales</taxon>
        <taxon>Streptosporangiaceae</taxon>
        <taxon>Streptosporangium</taxon>
    </lineage>
</organism>
<dbReference type="InterPro" id="IPR001646">
    <property type="entry name" value="5peptide_repeat"/>
</dbReference>
<dbReference type="Proteomes" id="UP000194761">
    <property type="component" value="Unassembled WGS sequence"/>
</dbReference>